<protein>
    <recommendedName>
        <fullName evidence="2">DUF4142 domain-containing protein</fullName>
    </recommendedName>
</protein>
<feature type="domain" description="DUF4142" evidence="2">
    <location>
        <begin position="29"/>
        <end position="170"/>
    </location>
</feature>
<keyword evidence="1" id="KW-0732">Signal</keyword>
<gene>
    <name evidence="3" type="ORF">EBBID32_13550</name>
</gene>
<dbReference type="AlphaFoldDB" id="N1MJ85"/>
<dbReference type="PANTHER" id="PTHR38593:SF1">
    <property type="entry name" value="BLR2558 PROTEIN"/>
    <property type="match status" value="1"/>
</dbReference>
<dbReference type="OrthoDB" id="7867467at2"/>
<reference evidence="4" key="2">
    <citation type="submission" date="2013-04" db="EMBL/GenBank/DDBJ databases">
        <title>Bisphenol A degrading Sphingobium sp. strain BiD32.</title>
        <authorList>
            <person name="Nielsen J.L."/>
            <person name="Zhou N.A."/>
            <person name="Kjeldal H."/>
        </authorList>
    </citation>
    <scope>NUCLEOTIDE SEQUENCE [LARGE SCALE GENOMIC DNA]</scope>
    <source>
        <strain evidence="4">BiD32</strain>
    </source>
</reference>
<dbReference type="InterPro" id="IPR025419">
    <property type="entry name" value="DUF4142"/>
</dbReference>
<keyword evidence="4" id="KW-1185">Reference proteome</keyword>
<dbReference type="RefSeq" id="WP_006952776.1">
    <property type="nucleotide sequence ID" value="NZ_CAVK010000061.1"/>
</dbReference>
<name>N1MJ85_9SPHN</name>
<proteinExistence type="predicted"/>
<comment type="caution">
    <text evidence="3">The sequence shown here is derived from an EMBL/GenBank/DDBJ whole genome shotgun (WGS) entry which is preliminary data.</text>
</comment>
<dbReference type="EMBL" id="CAVK010000061">
    <property type="protein sequence ID" value="CCW17016.1"/>
    <property type="molecule type" value="Genomic_DNA"/>
</dbReference>
<feature type="chain" id="PRO_5004107888" description="DUF4142 domain-containing protein" evidence="1">
    <location>
        <begin position="23"/>
        <end position="175"/>
    </location>
</feature>
<feature type="signal peptide" evidence="1">
    <location>
        <begin position="1"/>
        <end position="22"/>
    </location>
</feature>
<dbReference type="InterPro" id="IPR012347">
    <property type="entry name" value="Ferritin-like"/>
</dbReference>
<dbReference type="Gene3D" id="1.20.1260.10">
    <property type="match status" value="1"/>
</dbReference>
<evidence type="ECO:0000256" key="1">
    <source>
        <dbReference type="SAM" id="SignalP"/>
    </source>
</evidence>
<dbReference type="Proteomes" id="UP000013201">
    <property type="component" value="Unassembled WGS sequence"/>
</dbReference>
<dbReference type="PANTHER" id="PTHR38593">
    <property type="entry name" value="BLR2558 PROTEIN"/>
    <property type="match status" value="1"/>
</dbReference>
<evidence type="ECO:0000313" key="3">
    <source>
        <dbReference type="EMBL" id="CCW17016.1"/>
    </source>
</evidence>
<dbReference type="Pfam" id="PF13628">
    <property type="entry name" value="DUF4142"/>
    <property type="match status" value="1"/>
</dbReference>
<sequence>MLKKFAIIGSASLLTLSGAVLAHGSNGINDAQIAHVAYTAGVIDVSAAKQALEKSKNRAVREFAEQMVRDHEAVNNQALALVQKLGVKPEDNGTSQELSRQAATEHATLARLDGAAFDQAYLRNEIAYHRSVNMALKDTLIPSTHNGELKALLQTGLTLFTEHQAHAEQLAASAR</sequence>
<evidence type="ECO:0000313" key="4">
    <source>
        <dbReference type="Proteomes" id="UP000013201"/>
    </source>
</evidence>
<accession>N1MJ85</accession>
<evidence type="ECO:0000259" key="2">
    <source>
        <dbReference type="Pfam" id="PF13628"/>
    </source>
</evidence>
<organism evidence="3 4">
    <name type="scientific">Sphingobium indicum BiD32</name>
    <dbReference type="NCBI Taxonomy" id="1301087"/>
    <lineage>
        <taxon>Bacteria</taxon>
        <taxon>Pseudomonadati</taxon>
        <taxon>Pseudomonadota</taxon>
        <taxon>Alphaproteobacteria</taxon>
        <taxon>Sphingomonadales</taxon>
        <taxon>Sphingomonadaceae</taxon>
        <taxon>Sphingobium</taxon>
    </lineage>
</organism>
<reference evidence="3 4" key="1">
    <citation type="submission" date="2013-03" db="EMBL/GenBank/DDBJ databases">
        <authorList>
            <person name="Le V."/>
        </authorList>
    </citation>
    <scope>NUCLEOTIDE SEQUENCE [LARGE SCALE GENOMIC DNA]</scope>
    <source>
        <strain evidence="3 4">BiD32</strain>
    </source>
</reference>